<feature type="compositionally biased region" description="Low complexity" evidence="1">
    <location>
        <begin position="99"/>
        <end position="112"/>
    </location>
</feature>
<sequence>MNTKTMYLALSLLISAGSLMAQSTATQKQGTESKQKAATGSQTSKQAQQNKGGSVTSEATTGTPPTHIDKTNSVPAASNPQNTGVNSANRKKSGSTVQGGKDTTGKGSSKSGQRPGNR</sequence>
<gene>
    <name evidence="3" type="ORF">L0661_12215</name>
    <name evidence="4" type="ORF">NFI80_08110</name>
</gene>
<keyword evidence="5" id="KW-1185">Reference proteome</keyword>
<dbReference type="EMBL" id="CP098805">
    <property type="protein sequence ID" value="USJ32699.1"/>
    <property type="molecule type" value="Genomic_DNA"/>
</dbReference>
<dbReference type="EMBL" id="JAKFFV010000007">
    <property type="protein sequence ID" value="MCF2499077.1"/>
    <property type="molecule type" value="Genomic_DNA"/>
</dbReference>
<feature type="compositionally biased region" description="Polar residues" evidence="1">
    <location>
        <begin position="71"/>
        <end position="98"/>
    </location>
</feature>
<dbReference type="RefSeq" id="WP_233798688.1">
    <property type="nucleotide sequence ID" value="NZ_CP098805.1"/>
</dbReference>
<dbReference type="Proteomes" id="UP001139411">
    <property type="component" value="Unassembled WGS sequence"/>
</dbReference>
<name>A0A9X1QEL4_9BACT</name>
<dbReference type="AlphaFoldDB" id="A0A9X1QEL4"/>
<feature type="region of interest" description="Disordered" evidence="1">
    <location>
        <begin position="21"/>
        <end position="118"/>
    </location>
</feature>
<feature type="compositionally biased region" description="Polar residues" evidence="1">
    <location>
        <begin position="22"/>
        <end position="64"/>
    </location>
</feature>
<reference evidence="3" key="1">
    <citation type="submission" date="2022-01" db="EMBL/GenBank/DDBJ databases">
        <title>Novel species in genus Dyadobacter.</title>
        <authorList>
            <person name="Ma C."/>
        </authorList>
    </citation>
    <scope>NUCLEOTIDE SEQUENCE</scope>
    <source>
        <strain evidence="4">CY22</strain>
        <strain evidence="3">CY357</strain>
    </source>
</reference>
<dbReference type="Proteomes" id="UP001055420">
    <property type="component" value="Chromosome"/>
</dbReference>
<accession>A0A9X1QEL4</accession>
<evidence type="ECO:0000313" key="4">
    <source>
        <dbReference type="EMBL" id="USJ32699.1"/>
    </source>
</evidence>
<organism evidence="3 6">
    <name type="scientific">Dyadobacter chenhuakuii</name>
    <dbReference type="NCBI Taxonomy" id="2909339"/>
    <lineage>
        <taxon>Bacteria</taxon>
        <taxon>Pseudomonadati</taxon>
        <taxon>Bacteroidota</taxon>
        <taxon>Cytophagia</taxon>
        <taxon>Cytophagales</taxon>
        <taxon>Spirosomataceae</taxon>
        <taxon>Dyadobacter</taxon>
    </lineage>
</organism>
<feature type="signal peptide" evidence="2">
    <location>
        <begin position="1"/>
        <end position="21"/>
    </location>
</feature>
<protein>
    <submittedName>
        <fullName evidence="3">Uncharacterized protein</fullName>
    </submittedName>
</protein>
<feature type="chain" id="PRO_5040860852" evidence="2">
    <location>
        <begin position="22"/>
        <end position="118"/>
    </location>
</feature>
<evidence type="ECO:0000313" key="5">
    <source>
        <dbReference type="Proteomes" id="UP001055420"/>
    </source>
</evidence>
<evidence type="ECO:0000313" key="6">
    <source>
        <dbReference type="Proteomes" id="UP001139411"/>
    </source>
</evidence>
<evidence type="ECO:0000313" key="3">
    <source>
        <dbReference type="EMBL" id="MCF2499077.1"/>
    </source>
</evidence>
<evidence type="ECO:0000256" key="2">
    <source>
        <dbReference type="SAM" id="SignalP"/>
    </source>
</evidence>
<proteinExistence type="predicted"/>
<keyword evidence="2" id="KW-0732">Signal</keyword>
<evidence type="ECO:0000256" key="1">
    <source>
        <dbReference type="SAM" id="MobiDB-lite"/>
    </source>
</evidence>